<evidence type="ECO:0000256" key="1">
    <source>
        <dbReference type="SAM" id="MobiDB-lite"/>
    </source>
</evidence>
<feature type="region of interest" description="Disordered" evidence="1">
    <location>
        <begin position="58"/>
        <end position="85"/>
    </location>
</feature>
<dbReference type="InterPro" id="IPR026059">
    <property type="entry name" value="Rab3GAP2"/>
</dbReference>
<comment type="caution">
    <text evidence="3">The sequence shown here is derived from an EMBL/GenBank/DDBJ whole genome shotgun (WGS) entry which is preliminary data.</text>
</comment>
<proteinExistence type="predicted"/>
<protein>
    <recommendedName>
        <fullName evidence="2">Rab3-GAP regulatory subunit N-terminal domain-containing protein</fullName>
    </recommendedName>
</protein>
<reference evidence="3 4" key="1">
    <citation type="submission" date="2024-10" db="EMBL/GenBank/DDBJ databases">
        <title>Updated reference genomes for cyclostephanoid diatoms.</title>
        <authorList>
            <person name="Roberts W.R."/>
            <person name="Alverson A.J."/>
        </authorList>
    </citation>
    <scope>NUCLEOTIDE SEQUENCE [LARGE SCALE GENOMIC DNA]</scope>
    <source>
        <strain evidence="3 4">AJA276-08</strain>
    </source>
</reference>
<accession>A0ABD3QEF5</accession>
<dbReference type="Pfam" id="PF14655">
    <property type="entry name" value="RAB3GAP2_N"/>
    <property type="match status" value="1"/>
</dbReference>
<gene>
    <name evidence="3" type="ORF">ACHAW5_007389</name>
</gene>
<evidence type="ECO:0000313" key="4">
    <source>
        <dbReference type="Proteomes" id="UP001530315"/>
    </source>
</evidence>
<sequence length="1579" mass="174739">MRHFEPAHDLTHSNLPASFDVTPLLTKLEHFEGCNPTKGNPIQTVKLIELDPYYHYHKQSTPSRQESPSQRQQQQQQQQQQRTHRDKTRLFLAVACGKKTAVAQLIALELGLVVSDENDVEVGTGGDGTSNVENDELEWIDVSDDRVLLDGMRAADPVVIFPPSFTESLSSVCAKTQESDYDISNNTGGTNDFFFASDITACALIPAPVVHIVSKAPITQRIVALMLGNSHDQVFSLLLKVSESFAKPDTTSLDSDHVRFVLEYDACKIIEHGKLKEVGDVGGKEGDSYSRCPCVQQILPRAMRFGPNYGTDREDAIDIDAVNKERFKDSESFGCDHDDPNAHIQVFHPSLQSLPTHVEREGGDEQSMVAHSGIKSISFFLDKSKLSKCLTGLGETEGQEAMISQDIILVMYEEYWSLLSVAVSSEDALHRRLGGEQGAYPSVKALVLAGQSAPASMQSIAFNLSRVKCDPLSASAPVVDPSSAHGSPLKQEEQSHDDGKMSDHGLDMSSDDERYGPMTGTVVGGTAALMKGALGMALGAVRWGLGGGTGVGAKPEVFDDDDTPLDEFMEVDEGSAKHDIQFEGARNIDVRSPFINRVANDMLPWPLIGASFSFSDLPRRFETAVVDPSGSFVATTDNLGRVILFDLESNQPIRMIKGMRNRGSVEVFPLPQGPRVATIEVPHQKDCAVIECHGPPSEGGRVSSFLLERNMLDENDSVGCYFIDKIVINDNVGQAQAKQKPEKPMPPNESKMYLNIFMQLLAPDTNIQFNTQTVLATFRSIRSLTDLGEGLGVLSKCTRLEREMGIDCSSLLSQAISYCKLRLRQAQELEAQEGSGSVRKAAILELSSVIAYSDRLVHAYDVLHRYETRIGLDSDGMEDNRDNMVALSPWASEALSWISAASRNDALKNRYMPTFVDVRNQGDDKPLEFAMFFCLFRFLLLDLFVFKVVHSMFGSLGLDEDFDVQQQYFGEWVSTLSTEVIAKTNMSGTWRPMIRWLQDLIISAHDTNQQGNHGVLRKTVMLDSLMKFCMEMEDLPKAFLLSVICMDAVSSASTQLEHKTYGKITKLETVRPWEDLLRKLRVCLLVSLRLSGNVNPIGEYSPMTVSSVSRPDIFSAFSWVAVDELTLSHDNQVIMALESACLSSSQAFYPSSVEGDSEQHKKTILQSCIISSHGRSPINPTGLTDDTHSRALLFYLKDHAHFTTQLAANRALILARLWGQSPQNLPLLSNAITALQTAVRRFEGFGLAALIEVYQSVIRPVCRAMLFGFDDHELSEIKFLPLMEDQVWLTEFISAVRQMFSMMIECMLEVPTAKANNTPAPESSEMWPPIRECKILNDLVKKLRYVHQSSVELHHTVIFAFEMTRNVHSLASFVPSFARLFLIGSLFSEMPQMPRGSAEQQGLLDKAIIDHAAKSSTPVLDNFSCINSVELFGKSLGLGAKYVRTRYLIEMIRLGKDASINDLLGGVHSSLDGSLFAENVIQILCGRLHATIQSLKQTKRYRGIHSLLDADASRWLREEAATSSNYTTTSLITTHSLVMRLQSMSLDNSSTEKIEALSVMSGTLLKAVQAHEQDALINL</sequence>
<dbReference type="PANTHER" id="PTHR12472:SF0">
    <property type="entry name" value="RAB3 GTPASE-ACTIVATING PROTEIN NON-CATALYTIC SUBUNIT"/>
    <property type="match status" value="1"/>
</dbReference>
<organism evidence="3 4">
    <name type="scientific">Stephanodiscus triporus</name>
    <dbReference type="NCBI Taxonomy" id="2934178"/>
    <lineage>
        <taxon>Eukaryota</taxon>
        <taxon>Sar</taxon>
        <taxon>Stramenopiles</taxon>
        <taxon>Ochrophyta</taxon>
        <taxon>Bacillariophyta</taxon>
        <taxon>Coscinodiscophyceae</taxon>
        <taxon>Thalassiosirophycidae</taxon>
        <taxon>Stephanodiscales</taxon>
        <taxon>Stephanodiscaceae</taxon>
        <taxon>Stephanodiscus</taxon>
    </lineage>
</organism>
<feature type="compositionally biased region" description="Low complexity" evidence="1">
    <location>
        <begin position="59"/>
        <end position="81"/>
    </location>
</feature>
<evidence type="ECO:0000313" key="3">
    <source>
        <dbReference type="EMBL" id="KAL3798437.1"/>
    </source>
</evidence>
<feature type="compositionally biased region" description="Basic and acidic residues" evidence="1">
    <location>
        <begin position="490"/>
        <end position="514"/>
    </location>
</feature>
<evidence type="ECO:0000259" key="2">
    <source>
        <dbReference type="Pfam" id="PF14655"/>
    </source>
</evidence>
<dbReference type="EMBL" id="JALLAZ020000297">
    <property type="protein sequence ID" value="KAL3798437.1"/>
    <property type="molecule type" value="Genomic_DNA"/>
</dbReference>
<feature type="compositionally biased region" description="Low complexity" evidence="1">
    <location>
        <begin position="475"/>
        <end position="484"/>
    </location>
</feature>
<dbReference type="Proteomes" id="UP001530315">
    <property type="component" value="Unassembled WGS sequence"/>
</dbReference>
<keyword evidence="4" id="KW-1185">Reference proteome</keyword>
<feature type="region of interest" description="Disordered" evidence="1">
    <location>
        <begin position="475"/>
        <end position="514"/>
    </location>
</feature>
<dbReference type="PANTHER" id="PTHR12472">
    <property type="entry name" value="RAB3-GAP REGULATORY DOMAIN"/>
    <property type="match status" value="1"/>
</dbReference>
<name>A0ABD3QEF5_9STRA</name>
<dbReference type="InterPro" id="IPR032839">
    <property type="entry name" value="RAB3GAP_N"/>
</dbReference>
<feature type="domain" description="Rab3-GAP regulatory subunit N-terminal" evidence="2">
    <location>
        <begin position="610"/>
        <end position="660"/>
    </location>
</feature>